<dbReference type="Proteomes" id="UP000093943">
    <property type="component" value="Unassembled WGS sequence"/>
</dbReference>
<name>A0A1A2P0Z8_MYCSD</name>
<organism evidence="1 2">
    <name type="scientific">Mycolicibacter sinensis (strain JDM601)</name>
    <name type="common">Mycobacterium sinense</name>
    <dbReference type="NCBI Taxonomy" id="875328"/>
    <lineage>
        <taxon>Bacteria</taxon>
        <taxon>Bacillati</taxon>
        <taxon>Actinomycetota</taxon>
        <taxon>Actinomycetes</taxon>
        <taxon>Mycobacteriales</taxon>
        <taxon>Mycobacteriaceae</taxon>
        <taxon>Mycolicibacter</taxon>
    </lineage>
</organism>
<comment type="caution">
    <text evidence="1">The sequence shown here is derived from an EMBL/GenBank/DDBJ whole genome shotgun (WGS) entry which is preliminary data.</text>
</comment>
<evidence type="ECO:0000313" key="1">
    <source>
        <dbReference type="EMBL" id="OBI25263.1"/>
    </source>
</evidence>
<proteinExistence type="predicted"/>
<dbReference type="RefSeq" id="WP_064920232.1">
    <property type="nucleotide sequence ID" value="NZ_LZJK01000023.1"/>
</dbReference>
<gene>
    <name evidence="1" type="ORF">A5710_09725</name>
</gene>
<reference evidence="2" key="1">
    <citation type="submission" date="2016-06" db="EMBL/GenBank/DDBJ databases">
        <authorList>
            <person name="Sutton G."/>
            <person name="Brinkac L."/>
            <person name="Sanka R."/>
            <person name="Adams M."/>
            <person name="Lau E."/>
            <person name="Sam S."/>
            <person name="Sreng N."/>
            <person name="Him V."/>
            <person name="Kerleguer A."/>
            <person name="Cheng S."/>
        </authorList>
    </citation>
    <scope>NUCLEOTIDE SEQUENCE [LARGE SCALE GENOMIC DNA]</scope>
    <source>
        <strain evidence="2">E1876</strain>
    </source>
</reference>
<dbReference type="EMBL" id="LZKG01000155">
    <property type="protein sequence ID" value="OBI25263.1"/>
    <property type="molecule type" value="Genomic_DNA"/>
</dbReference>
<accession>A0A1A2P0Z8</accession>
<dbReference type="AlphaFoldDB" id="A0A1A2P0Z8"/>
<protein>
    <submittedName>
        <fullName evidence="1">Uncharacterized protein</fullName>
    </submittedName>
</protein>
<sequence length="77" mass="8378">MQTAVDKLALPDGVLAVEVEQKTVHPEDWCDYSIVVYLFGVDADSQAAPYARALAEQLGVEVLTETELDRRLAAATT</sequence>
<evidence type="ECO:0000313" key="2">
    <source>
        <dbReference type="Proteomes" id="UP000093943"/>
    </source>
</evidence>